<protein>
    <submittedName>
        <fullName evidence="7">Dihydroorotase</fullName>
    </submittedName>
</protein>
<dbReference type="Gene3D" id="2.30.40.10">
    <property type="entry name" value="Urease, subunit C, domain 1"/>
    <property type="match status" value="1"/>
</dbReference>
<accession>V9TTT0</accession>
<keyword evidence="5" id="KW-0378">Hydrolase</keyword>
<feature type="domain" description="Amidohydrolase-related" evidence="6">
    <location>
        <begin position="52"/>
        <end position="405"/>
    </location>
</feature>
<dbReference type="NCBIfam" id="NF006559">
    <property type="entry name" value="PRK09060.1"/>
    <property type="match status" value="1"/>
</dbReference>
<dbReference type="PROSITE" id="PS00483">
    <property type="entry name" value="DIHYDROOROTASE_2"/>
    <property type="match status" value="1"/>
</dbReference>
<dbReference type="Proteomes" id="UP000018700">
    <property type="component" value="Chromosome"/>
</dbReference>
<evidence type="ECO:0000256" key="5">
    <source>
        <dbReference type="ARBA" id="ARBA00022801"/>
    </source>
</evidence>
<dbReference type="STRING" id="1401328.P856_351"/>
<name>V9TTT0_9PROT</name>
<reference evidence="7 8" key="1">
    <citation type="journal article" date="2013" name="PLoS ONE">
        <title>Bacterial endosymbiosis in a chordate host: long-term co-evolution and conservation of secondary metabolism.</title>
        <authorList>
            <person name="Kwan J.C."/>
            <person name="Schmidt E.W."/>
        </authorList>
    </citation>
    <scope>NUCLEOTIDE SEQUENCE [LARGE SCALE GENOMIC DNA]</scope>
    <source>
        <strain evidence="8">faulkneri L5</strain>
    </source>
</reference>
<evidence type="ECO:0000313" key="8">
    <source>
        <dbReference type="Proteomes" id="UP000018700"/>
    </source>
</evidence>
<dbReference type="EMBL" id="CP006745">
    <property type="protein sequence ID" value="AHC73572.1"/>
    <property type="molecule type" value="Genomic_DNA"/>
</dbReference>
<dbReference type="eggNOG" id="COG0044">
    <property type="taxonomic scope" value="Bacteria"/>
</dbReference>
<dbReference type="GO" id="GO:0006145">
    <property type="term" value="P:purine nucleobase catabolic process"/>
    <property type="evidence" value="ECO:0007669"/>
    <property type="project" value="TreeGrafter"/>
</dbReference>
<dbReference type="HOGENOM" id="CLU_015572_1_1_5"/>
<dbReference type="SUPFAM" id="SSF51338">
    <property type="entry name" value="Composite domain of metallo-dependent hydrolases"/>
    <property type="match status" value="1"/>
</dbReference>
<evidence type="ECO:0000256" key="1">
    <source>
        <dbReference type="ARBA" id="ARBA00001947"/>
    </source>
</evidence>
<dbReference type="CDD" id="cd01318">
    <property type="entry name" value="DHOase_IIb"/>
    <property type="match status" value="1"/>
</dbReference>
<dbReference type="InterPro" id="IPR011059">
    <property type="entry name" value="Metal-dep_hydrolase_composite"/>
</dbReference>
<dbReference type="OrthoDB" id="9775759at2"/>
<dbReference type="InterPro" id="IPR006680">
    <property type="entry name" value="Amidohydro-rel"/>
</dbReference>
<proteinExistence type="inferred from homology"/>
<dbReference type="GO" id="GO:0046872">
    <property type="term" value="F:metal ion binding"/>
    <property type="evidence" value="ECO:0007669"/>
    <property type="project" value="UniProtKB-KW"/>
</dbReference>
<comment type="function">
    <text evidence="2">Catalyzes the reversible cyclization of carbamoyl aspartate to dihydroorotate.</text>
</comment>
<dbReference type="Pfam" id="PF01979">
    <property type="entry name" value="Amidohydro_1"/>
    <property type="match status" value="1"/>
</dbReference>
<evidence type="ECO:0000259" key="6">
    <source>
        <dbReference type="Pfam" id="PF01979"/>
    </source>
</evidence>
<dbReference type="PATRIC" id="fig|1401328.3.peg.340"/>
<dbReference type="GO" id="GO:0004038">
    <property type="term" value="F:allantoinase activity"/>
    <property type="evidence" value="ECO:0007669"/>
    <property type="project" value="TreeGrafter"/>
</dbReference>
<dbReference type="InterPro" id="IPR050138">
    <property type="entry name" value="DHOase/Allantoinase_Hydrolase"/>
</dbReference>
<sequence length="440" mass="48421">MKYCDLIVKGGEVFTPSGLERIDLSINDGKISGMGNLVTAEANEVINASGLTVLPGIIDTHVHFREPGLEHKESIYHGCRAAAKGGVTTIFEMPNTLPPTVSEIDLNCKLARSKANTWCDHAYFIGATQENIHTLRNLELSSGCAGIKVFMGSSTGCLLMNDDELLAKVLNNGKRRIAIHAEDDDILRKREQIAKICGHSRAHPIWRSTDSALKATQRIIRLNRQSERLLHMLHISCAEEIEFLSEHKEIATVEATINHLTMVGPECYERLGSLAQINPPVRTQKHQKALWAAIADCTIDVIGSDHAPHTLEEKQLPYPSSPSGLPGVQTMLPLLLDHMNAGRLTLARLVDLTSAGPHRVYGILGKGRIVKGWDADLTLVDLNAKREITNKWIDSKCGWTPFDGKMVIGWPIATVLRGNIIMRDDELIGTALGKPARFIQ</sequence>
<keyword evidence="4" id="KW-0479">Metal-binding</keyword>
<dbReference type="SUPFAM" id="SSF51556">
    <property type="entry name" value="Metallo-dependent hydrolases"/>
    <property type="match status" value="1"/>
</dbReference>
<dbReference type="AlphaFoldDB" id="V9TTT0"/>
<dbReference type="Gene3D" id="3.20.20.140">
    <property type="entry name" value="Metal-dependent hydrolases"/>
    <property type="match status" value="1"/>
</dbReference>
<dbReference type="KEGG" id="efk:P856_351"/>
<gene>
    <name evidence="7" type="primary">allB</name>
    <name evidence="7" type="ORF">P856_351</name>
</gene>
<dbReference type="NCBIfam" id="TIGR00857">
    <property type="entry name" value="pyrC_multi"/>
    <property type="match status" value="1"/>
</dbReference>
<evidence type="ECO:0000313" key="7">
    <source>
        <dbReference type="EMBL" id="AHC73572.1"/>
    </source>
</evidence>
<dbReference type="PANTHER" id="PTHR43668:SF4">
    <property type="entry name" value="ALLANTOINASE"/>
    <property type="match status" value="1"/>
</dbReference>
<dbReference type="RefSeq" id="WP_044214857.1">
    <property type="nucleotide sequence ID" value="NZ_CP006745.1"/>
</dbReference>
<dbReference type="GO" id="GO:0005737">
    <property type="term" value="C:cytoplasm"/>
    <property type="evidence" value="ECO:0007669"/>
    <property type="project" value="TreeGrafter"/>
</dbReference>
<evidence type="ECO:0000256" key="4">
    <source>
        <dbReference type="ARBA" id="ARBA00022723"/>
    </source>
</evidence>
<comment type="cofactor">
    <cofactor evidence="1">
        <name>Zn(2+)</name>
        <dbReference type="ChEBI" id="CHEBI:29105"/>
    </cofactor>
</comment>
<dbReference type="InterPro" id="IPR032466">
    <property type="entry name" value="Metal_Hydrolase"/>
</dbReference>
<dbReference type="InterPro" id="IPR002195">
    <property type="entry name" value="Dihydroorotase_CS"/>
</dbReference>
<organism evidence="7 8">
    <name type="scientific">Candidatus Endolissoclinum faulkneri L5</name>
    <dbReference type="NCBI Taxonomy" id="1401328"/>
    <lineage>
        <taxon>Bacteria</taxon>
        <taxon>Pseudomonadati</taxon>
        <taxon>Pseudomonadota</taxon>
        <taxon>Alphaproteobacteria</taxon>
        <taxon>Rhodospirillales</taxon>
        <taxon>Rhodospirillaceae</taxon>
        <taxon>Candidatus Endolissoclinum</taxon>
    </lineage>
</organism>
<keyword evidence="8" id="KW-1185">Reference proteome</keyword>
<evidence type="ECO:0000256" key="3">
    <source>
        <dbReference type="ARBA" id="ARBA00010286"/>
    </source>
</evidence>
<dbReference type="PANTHER" id="PTHR43668">
    <property type="entry name" value="ALLANTOINASE"/>
    <property type="match status" value="1"/>
</dbReference>
<evidence type="ECO:0000256" key="2">
    <source>
        <dbReference type="ARBA" id="ARBA00002368"/>
    </source>
</evidence>
<comment type="similarity">
    <text evidence="3">Belongs to the metallo-dependent hydrolases superfamily. DHOase family. Class I DHOase subfamily.</text>
</comment>